<dbReference type="EMBL" id="VSSQ01134456">
    <property type="protein sequence ID" value="MPN59903.1"/>
    <property type="molecule type" value="Genomic_DNA"/>
</dbReference>
<evidence type="ECO:0000313" key="2">
    <source>
        <dbReference type="EMBL" id="MPN59903.1"/>
    </source>
</evidence>
<protein>
    <recommendedName>
        <fullName evidence="3">Fe/B12 periplasmic-binding domain-containing protein</fullName>
    </recommendedName>
</protein>
<organism evidence="2">
    <name type="scientific">bioreactor metagenome</name>
    <dbReference type="NCBI Taxonomy" id="1076179"/>
    <lineage>
        <taxon>unclassified sequences</taxon>
        <taxon>metagenomes</taxon>
        <taxon>ecological metagenomes</taxon>
    </lineage>
</organism>
<feature type="transmembrane region" description="Helical" evidence="1">
    <location>
        <begin position="120"/>
        <end position="141"/>
    </location>
</feature>
<comment type="caution">
    <text evidence="2">The sequence shown here is derived from an EMBL/GenBank/DDBJ whole genome shotgun (WGS) entry which is preliminary data.</text>
</comment>
<accession>A0A645JJU8</accession>
<proteinExistence type="predicted"/>
<evidence type="ECO:0008006" key="3">
    <source>
        <dbReference type="Google" id="ProtNLM"/>
    </source>
</evidence>
<sequence>MYVSEYKGDLRIYNSGITVSMIELAGGVNIGDNGETNVYHNQNASYIIQNEPDVIFLDGNYPETAEYFQDEVLNTRSIKVVKLEKDWNSTTPQVTDGLLNISESLYNPYASDEDRIDDDAIMIFVGVIAAFIAAGLALFLIRRH</sequence>
<name>A0A645JJU8_9ZZZZ</name>
<dbReference type="Gene3D" id="3.40.50.1980">
    <property type="entry name" value="Nitrogenase molybdenum iron protein domain"/>
    <property type="match status" value="1"/>
</dbReference>
<evidence type="ECO:0000256" key="1">
    <source>
        <dbReference type="SAM" id="Phobius"/>
    </source>
</evidence>
<keyword evidence="1" id="KW-1133">Transmembrane helix</keyword>
<dbReference type="SUPFAM" id="SSF53807">
    <property type="entry name" value="Helical backbone' metal receptor"/>
    <property type="match status" value="1"/>
</dbReference>
<keyword evidence="1" id="KW-0472">Membrane</keyword>
<gene>
    <name evidence="2" type="ORF">SDC9_207625</name>
</gene>
<keyword evidence="1" id="KW-0812">Transmembrane</keyword>
<dbReference type="AlphaFoldDB" id="A0A645JJU8"/>
<reference evidence="2" key="1">
    <citation type="submission" date="2019-08" db="EMBL/GenBank/DDBJ databases">
        <authorList>
            <person name="Kucharzyk K."/>
            <person name="Murdoch R.W."/>
            <person name="Higgins S."/>
            <person name="Loffler F."/>
        </authorList>
    </citation>
    <scope>NUCLEOTIDE SEQUENCE</scope>
</reference>